<feature type="compositionally biased region" description="Basic and acidic residues" evidence="1">
    <location>
        <begin position="1"/>
        <end position="12"/>
    </location>
</feature>
<feature type="compositionally biased region" description="Basic and acidic residues" evidence="1">
    <location>
        <begin position="116"/>
        <end position="146"/>
    </location>
</feature>
<dbReference type="InterPro" id="IPR002715">
    <property type="entry name" value="Nas_poly-pep-assoc_cplx_dom"/>
</dbReference>
<reference evidence="3" key="1">
    <citation type="submission" date="2023-07" db="EMBL/GenBank/DDBJ databases">
        <authorList>
            <consortium name="AG Swart"/>
            <person name="Singh M."/>
            <person name="Singh A."/>
            <person name="Seah K."/>
            <person name="Emmerich C."/>
        </authorList>
    </citation>
    <scope>NUCLEOTIDE SEQUENCE</scope>
    <source>
        <strain evidence="3">DP1</strain>
    </source>
</reference>
<name>A0AAD2D407_EUPCR</name>
<evidence type="ECO:0000313" key="4">
    <source>
        <dbReference type="Proteomes" id="UP001295684"/>
    </source>
</evidence>
<feature type="compositionally biased region" description="Acidic residues" evidence="1">
    <location>
        <begin position="147"/>
        <end position="156"/>
    </location>
</feature>
<feature type="region of interest" description="Disordered" evidence="1">
    <location>
        <begin position="1"/>
        <end position="39"/>
    </location>
</feature>
<gene>
    <name evidence="3" type="ORF">ECRASSUSDP1_LOCUS21671</name>
</gene>
<dbReference type="Proteomes" id="UP001295684">
    <property type="component" value="Unassembled WGS sequence"/>
</dbReference>
<dbReference type="EMBL" id="CAMPGE010022180">
    <property type="protein sequence ID" value="CAI2380239.1"/>
    <property type="molecule type" value="Genomic_DNA"/>
</dbReference>
<evidence type="ECO:0000313" key="3">
    <source>
        <dbReference type="EMBL" id="CAI2380239.1"/>
    </source>
</evidence>
<dbReference type="Gene3D" id="1.10.8.10">
    <property type="entry name" value="DNA helicase RuvA subunit, C-terminal domain"/>
    <property type="match status" value="1"/>
</dbReference>
<accession>A0AAD2D407</accession>
<dbReference type="PROSITE" id="PS51151">
    <property type="entry name" value="NAC_AB"/>
    <property type="match status" value="1"/>
</dbReference>
<comment type="caution">
    <text evidence="3">The sequence shown here is derived from an EMBL/GenBank/DDBJ whole genome shotgun (WGS) entry which is preliminary data.</text>
</comment>
<dbReference type="Pfam" id="PF01849">
    <property type="entry name" value="NAC"/>
    <property type="match status" value="1"/>
</dbReference>
<dbReference type="PIRSF" id="PIRSF015901">
    <property type="entry name" value="NAC_alpha"/>
    <property type="match status" value="1"/>
</dbReference>
<proteinExistence type="predicted"/>
<dbReference type="AlphaFoldDB" id="A0AAD2D407"/>
<feature type="compositionally biased region" description="Acidic residues" evidence="1">
    <location>
        <begin position="13"/>
        <end position="25"/>
    </location>
</feature>
<protein>
    <recommendedName>
        <fullName evidence="2">NAC-A/B domain-containing protein</fullName>
    </recommendedName>
</protein>
<evidence type="ECO:0000259" key="2">
    <source>
        <dbReference type="PROSITE" id="PS51151"/>
    </source>
</evidence>
<organism evidence="3 4">
    <name type="scientific">Euplotes crassus</name>
    <dbReference type="NCBI Taxonomy" id="5936"/>
    <lineage>
        <taxon>Eukaryota</taxon>
        <taxon>Sar</taxon>
        <taxon>Alveolata</taxon>
        <taxon>Ciliophora</taxon>
        <taxon>Intramacronucleata</taxon>
        <taxon>Spirotrichea</taxon>
        <taxon>Hypotrichia</taxon>
        <taxon>Euplotida</taxon>
        <taxon>Euplotidae</taxon>
        <taxon>Moneuplotes</taxon>
    </lineage>
</organism>
<sequence length="198" mass="22124">MASQDTDPKVVEVTDETEKQEEEMPALESQPKKDRKLNKAEKKCIKALNKMGMKTQSGITRVTLKRRDGIVFVISAPEVYRSPTSDNSFVVVGELKMDEPRIDNLPTPPAPTATAEKTEETSAKKTEDKPADTKEEDKEEGKKAETQEDDDEELDESGLTQMHIDMVMQNANCSRREAVKALIASNNDMVNAIMHLTK</sequence>
<dbReference type="InterPro" id="IPR016641">
    <property type="entry name" value="EGD2/NACA0like"/>
</dbReference>
<keyword evidence="4" id="KW-1185">Reference proteome</keyword>
<dbReference type="Gene3D" id="2.20.70.30">
    <property type="entry name" value="Nascent polypeptide-associated complex domain"/>
    <property type="match status" value="1"/>
</dbReference>
<dbReference type="CDD" id="cd22054">
    <property type="entry name" value="NAC_NACA"/>
    <property type="match status" value="1"/>
</dbReference>
<dbReference type="InterPro" id="IPR038187">
    <property type="entry name" value="NAC_A/B_dom_sf"/>
</dbReference>
<dbReference type="PANTHER" id="PTHR21713">
    <property type="entry name" value="NASCENT POLYPEPTIDE ASSOCIATED COMPLEX ALPHA SUBUNIT-RELATED"/>
    <property type="match status" value="1"/>
</dbReference>
<evidence type="ECO:0000256" key="1">
    <source>
        <dbReference type="SAM" id="MobiDB-lite"/>
    </source>
</evidence>
<dbReference type="GO" id="GO:0005854">
    <property type="term" value="C:nascent polypeptide-associated complex"/>
    <property type="evidence" value="ECO:0007669"/>
    <property type="project" value="InterPro"/>
</dbReference>
<feature type="domain" description="NAC-A/B" evidence="2">
    <location>
        <begin position="31"/>
        <end position="104"/>
    </location>
</feature>
<feature type="region of interest" description="Disordered" evidence="1">
    <location>
        <begin position="98"/>
        <end position="158"/>
    </location>
</feature>
<dbReference type="SMART" id="SM01407">
    <property type="entry name" value="NAC"/>
    <property type="match status" value="1"/>
</dbReference>